<keyword evidence="4" id="KW-1185">Reference proteome</keyword>
<dbReference type="AlphaFoldDB" id="A0A658QVT0"/>
<comment type="caution">
    <text evidence="3">The sequence shown here is derived from an EMBL/GenBank/DDBJ whole genome shotgun (WGS) entry which is preliminary data.</text>
</comment>
<dbReference type="Proteomes" id="UP000198263">
    <property type="component" value="Unassembled WGS sequence"/>
</dbReference>
<accession>A0A658QVT0</accession>
<proteinExistence type="predicted"/>
<dbReference type="EMBL" id="FCNV02000003">
    <property type="protein sequence ID" value="SAL26527.1"/>
    <property type="molecule type" value="Genomic_DNA"/>
</dbReference>
<evidence type="ECO:0008006" key="5">
    <source>
        <dbReference type="Google" id="ProtNLM"/>
    </source>
</evidence>
<feature type="region of interest" description="Disordered" evidence="1">
    <location>
        <begin position="24"/>
        <end position="89"/>
    </location>
</feature>
<feature type="compositionally biased region" description="Basic and acidic residues" evidence="1">
    <location>
        <begin position="24"/>
        <end position="68"/>
    </location>
</feature>
<evidence type="ECO:0000256" key="2">
    <source>
        <dbReference type="SAM" id="SignalP"/>
    </source>
</evidence>
<evidence type="ECO:0000256" key="1">
    <source>
        <dbReference type="SAM" id="MobiDB-lite"/>
    </source>
</evidence>
<gene>
    <name evidence="3" type="ORF">AWB72_02045</name>
</gene>
<feature type="signal peptide" evidence="2">
    <location>
        <begin position="1"/>
        <end position="20"/>
    </location>
</feature>
<organism evidence="3 4">
    <name type="scientific">Caballeronia concitans</name>
    <dbReference type="NCBI Taxonomy" id="1777133"/>
    <lineage>
        <taxon>Bacteria</taxon>
        <taxon>Pseudomonadati</taxon>
        <taxon>Pseudomonadota</taxon>
        <taxon>Betaproteobacteria</taxon>
        <taxon>Burkholderiales</taxon>
        <taxon>Burkholderiaceae</taxon>
        <taxon>Caballeronia</taxon>
    </lineage>
</organism>
<sequence length="89" mass="10435">MTKKLFAATLIACLSAGAYAKSHDYKHYEQHERKEQHEKFKLEQREQRDRHEVRDEHKRAEEIAHHDAAPGNAHVEFHHDGANGVQFTH</sequence>
<reference evidence="3 4" key="1">
    <citation type="submission" date="2016-01" db="EMBL/GenBank/DDBJ databases">
        <authorList>
            <person name="Peeters C."/>
        </authorList>
    </citation>
    <scope>NUCLEOTIDE SEQUENCE [LARGE SCALE GENOMIC DNA]</scope>
    <source>
        <strain evidence="3">LMG 29315</strain>
    </source>
</reference>
<feature type="chain" id="PRO_5024969801" description="Lipoprotein" evidence="2">
    <location>
        <begin position="21"/>
        <end position="89"/>
    </location>
</feature>
<evidence type="ECO:0000313" key="3">
    <source>
        <dbReference type="EMBL" id="SAL26527.1"/>
    </source>
</evidence>
<keyword evidence="2" id="KW-0732">Signal</keyword>
<protein>
    <recommendedName>
        <fullName evidence="5">Lipoprotein</fullName>
    </recommendedName>
</protein>
<evidence type="ECO:0000313" key="4">
    <source>
        <dbReference type="Proteomes" id="UP000198263"/>
    </source>
</evidence>
<name>A0A658QVT0_9BURK</name>